<dbReference type="KEGG" id="vg:16607208"/>
<dbReference type="Proteomes" id="UP000204584">
    <property type="component" value="Segment"/>
</dbReference>
<evidence type="ECO:0000313" key="2">
    <source>
        <dbReference type="Proteomes" id="UP000204584"/>
    </source>
</evidence>
<organism evidence="1 2">
    <name type="scientific">Pandoravirus salinus</name>
    <dbReference type="NCBI Taxonomy" id="1349410"/>
    <lineage>
        <taxon>Viruses</taxon>
        <taxon>Pandoravirus</taxon>
    </lineage>
</organism>
<reference evidence="1 2" key="1">
    <citation type="journal article" date="2013" name="Science">
        <title>Pandoraviruses: amoeba viruses with genomes up to 2.5 Mb reaching that of parasitic eukaryotes.</title>
        <authorList>
            <person name="Philippe N."/>
            <person name="Legendre M."/>
            <person name="Doutre G."/>
            <person name="Coute Y."/>
            <person name="Poirot O."/>
            <person name="Lescot M."/>
            <person name="Arslan D."/>
            <person name="Seltzer V."/>
            <person name="Bertaux L."/>
            <person name="Bruley C."/>
            <person name="Garin J."/>
            <person name="Claverie J.M."/>
            <person name="Abergel C."/>
        </authorList>
    </citation>
    <scope>NUCLEOTIDE SEQUENCE [LARGE SCALE GENOMIC DNA]</scope>
</reference>
<protein>
    <submittedName>
        <fullName evidence="1">Uncharacterized protein</fullName>
    </submittedName>
</protein>
<keyword evidence="2" id="KW-1185">Reference proteome</keyword>
<gene>
    <name evidence="1" type="ORF">psal_cds_1155</name>
</gene>
<sequence length="277" mass="29280">MSSTSLYCYTKAPAEPTTVAKPALTLQGLWTMLASMPEDALVARIMLAPAFVVPGQSYFEVGPSSDLATIDADAFEGAASIAVQHDEYNKPVSASEMAAGVAPLVRRHANRQLISRSGVTITGLTTVSRIATGERAFPAKLRSEVDAASPTFVKAVEALGVIVQAGKMDNASVISAMEPALPDGAHVRLYRVGDRVFEASNLSTAFPRLTSQGREDLFVQVERPSGPRTGMHGRLSMWAAPADITYDMVAAAFGPARSALDRLRNIAAALGTRDTAC</sequence>
<evidence type="ECO:0000313" key="1">
    <source>
        <dbReference type="EMBL" id="AGO85421.1"/>
    </source>
</evidence>
<proteinExistence type="predicted"/>
<dbReference type="RefSeq" id="YP_008438498.1">
    <property type="nucleotide sequence ID" value="NC_022098.1"/>
</dbReference>
<dbReference type="EMBL" id="KC977571">
    <property type="protein sequence ID" value="AGO85421.1"/>
    <property type="molecule type" value="Genomic_DNA"/>
</dbReference>
<name>S4W0U9_9VIRU</name>
<dbReference type="GeneID" id="16607208"/>
<accession>S4W0U9</accession>